<name>A0AAE4SEW6_9ENTR</name>
<reference evidence="1" key="1">
    <citation type="submission" date="2023-10" db="EMBL/GenBank/DDBJ databases">
        <title>Surveillance and assessment of the effects of hospital wastewater treatment on clearance of pathogenic bacterial and antimicrobial resistance genes.</title>
        <authorList>
            <person name="Wu Y."/>
        </authorList>
    </citation>
    <scope>NUCLEOTIDE SEQUENCE</scope>
    <source>
        <strain evidence="1">23-M-SY-8</strain>
    </source>
</reference>
<gene>
    <name evidence="1" type="ORF">RZO73_01245</name>
</gene>
<evidence type="ECO:0000313" key="2">
    <source>
        <dbReference type="Proteomes" id="UP001187239"/>
    </source>
</evidence>
<protein>
    <submittedName>
        <fullName evidence="1">Uncharacterized protein</fullName>
    </submittedName>
</protein>
<dbReference type="Proteomes" id="UP001187239">
    <property type="component" value="Unassembled WGS sequence"/>
</dbReference>
<dbReference type="EMBL" id="JAWHXQ010000001">
    <property type="protein sequence ID" value="MDV0609172.1"/>
    <property type="molecule type" value="Genomic_DNA"/>
</dbReference>
<comment type="caution">
    <text evidence="1">The sequence shown here is derived from an EMBL/GenBank/DDBJ whole genome shotgun (WGS) entry which is preliminary data.</text>
</comment>
<accession>A0AAE4SEW6</accession>
<dbReference type="RefSeq" id="WP_157737552.1">
    <property type="nucleotide sequence ID" value="NZ_JAWHXQ010000001.1"/>
</dbReference>
<proteinExistence type="predicted"/>
<dbReference type="AlphaFoldDB" id="A0AAE4SEW6"/>
<evidence type="ECO:0000313" key="1">
    <source>
        <dbReference type="EMBL" id="MDV0609172.1"/>
    </source>
</evidence>
<sequence length="101" mass="11184">MHIQYIRQGKRSTVICHFADGNLIAFSHPDCPALRLTSTLSLTPANPFSPVFQLQQQLQFSESVSQNRTLVEKQAKIILLLPGKSLMFSLSGSVNNLSLIT</sequence>
<organism evidence="1 2">
    <name type="scientific">Klebsiella quasipneumoniae subsp. similipneumoniae</name>
    <dbReference type="NCBI Taxonomy" id="1463164"/>
    <lineage>
        <taxon>Bacteria</taxon>
        <taxon>Pseudomonadati</taxon>
        <taxon>Pseudomonadota</taxon>
        <taxon>Gammaproteobacteria</taxon>
        <taxon>Enterobacterales</taxon>
        <taxon>Enterobacteriaceae</taxon>
        <taxon>Klebsiella/Raoultella group</taxon>
        <taxon>Klebsiella</taxon>
        <taxon>Klebsiella pneumoniae complex</taxon>
    </lineage>
</organism>